<reference evidence="2 3" key="1">
    <citation type="submission" date="2014-04" db="EMBL/GenBank/DDBJ databases">
        <authorList>
            <consortium name="DOE Joint Genome Institute"/>
            <person name="Kuo A."/>
            <person name="Martino E."/>
            <person name="Perotto S."/>
            <person name="Kohler A."/>
            <person name="Nagy L.G."/>
            <person name="Floudas D."/>
            <person name="Copeland A."/>
            <person name="Barry K.W."/>
            <person name="Cichocki N."/>
            <person name="Veneault-Fourrey C."/>
            <person name="LaButti K."/>
            <person name="Lindquist E.A."/>
            <person name="Lipzen A."/>
            <person name="Lundell T."/>
            <person name="Morin E."/>
            <person name="Murat C."/>
            <person name="Sun H."/>
            <person name="Tunlid A."/>
            <person name="Henrissat B."/>
            <person name="Grigoriev I.V."/>
            <person name="Hibbett D.S."/>
            <person name="Martin F."/>
            <person name="Nordberg H.P."/>
            <person name="Cantor M.N."/>
            <person name="Hua S.X."/>
        </authorList>
    </citation>
    <scope>NUCLEOTIDE SEQUENCE [LARGE SCALE GENOMIC DNA]</scope>
    <source>
        <strain evidence="2 3">Zn</strain>
    </source>
</reference>
<dbReference type="HOGENOM" id="CLU_2558873_0_0_1"/>
<dbReference type="InParanoid" id="A0A0C3E3K8"/>
<dbReference type="AlphaFoldDB" id="A0A0C3E3K8"/>
<keyword evidence="3" id="KW-1185">Reference proteome</keyword>
<accession>A0A0C3E3K8</accession>
<name>A0A0C3E3K8_OIDMZ</name>
<evidence type="ECO:0000313" key="2">
    <source>
        <dbReference type="EMBL" id="KIN08953.1"/>
    </source>
</evidence>
<keyword evidence="1" id="KW-0732">Signal</keyword>
<feature type="signal peptide" evidence="1">
    <location>
        <begin position="1"/>
        <end position="24"/>
    </location>
</feature>
<dbReference type="Proteomes" id="UP000054321">
    <property type="component" value="Unassembled WGS sequence"/>
</dbReference>
<reference evidence="3" key="2">
    <citation type="submission" date="2015-01" db="EMBL/GenBank/DDBJ databases">
        <title>Evolutionary Origins and Diversification of the Mycorrhizal Mutualists.</title>
        <authorList>
            <consortium name="DOE Joint Genome Institute"/>
            <consortium name="Mycorrhizal Genomics Consortium"/>
            <person name="Kohler A."/>
            <person name="Kuo A."/>
            <person name="Nagy L.G."/>
            <person name="Floudas D."/>
            <person name="Copeland A."/>
            <person name="Barry K.W."/>
            <person name="Cichocki N."/>
            <person name="Veneault-Fourrey C."/>
            <person name="LaButti K."/>
            <person name="Lindquist E.A."/>
            <person name="Lipzen A."/>
            <person name="Lundell T."/>
            <person name="Morin E."/>
            <person name="Murat C."/>
            <person name="Riley R."/>
            <person name="Ohm R."/>
            <person name="Sun H."/>
            <person name="Tunlid A."/>
            <person name="Henrissat B."/>
            <person name="Grigoriev I.V."/>
            <person name="Hibbett D.S."/>
            <person name="Martin F."/>
        </authorList>
    </citation>
    <scope>NUCLEOTIDE SEQUENCE [LARGE SCALE GENOMIC DNA]</scope>
    <source>
        <strain evidence="3">Zn</strain>
    </source>
</reference>
<organism evidence="2 3">
    <name type="scientific">Oidiodendron maius (strain Zn)</name>
    <dbReference type="NCBI Taxonomy" id="913774"/>
    <lineage>
        <taxon>Eukaryota</taxon>
        <taxon>Fungi</taxon>
        <taxon>Dikarya</taxon>
        <taxon>Ascomycota</taxon>
        <taxon>Pezizomycotina</taxon>
        <taxon>Leotiomycetes</taxon>
        <taxon>Leotiomycetes incertae sedis</taxon>
        <taxon>Myxotrichaceae</taxon>
        <taxon>Oidiodendron</taxon>
    </lineage>
</organism>
<dbReference type="EMBL" id="KN832870">
    <property type="protein sequence ID" value="KIN08953.1"/>
    <property type="molecule type" value="Genomic_DNA"/>
</dbReference>
<proteinExistence type="predicted"/>
<gene>
    <name evidence="2" type="ORF">OIDMADRAFT_48796</name>
</gene>
<sequence length="82" mass="9351">MQFKSLSLAATLAFIVASSPIINGVLPEKRVLEDFANRLLEDRRVEMEKRVLEDFANRLLNNKGVGMEKRVMEDFANRLLDG</sequence>
<evidence type="ECO:0000256" key="1">
    <source>
        <dbReference type="SAM" id="SignalP"/>
    </source>
</evidence>
<evidence type="ECO:0000313" key="3">
    <source>
        <dbReference type="Proteomes" id="UP000054321"/>
    </source>
</evidence>
<protein>
    <submittedName>
        <fullName evidence="2">Uncharacterized protein</fullName>
    </submittedName>
</protein>
<feature type="chain" id="PRO_5002176956" evidence="1">
    <location>
        <begin position="25"/>
        <end position="82"/>
    </location>
</feature>